<reference evidence="2" key="1">
    <citation type="submission" date="2023-01" db="EMBL/GenBank/DDBJ databases">
        <title>Complete genome sequence of Planctobacterium marinum strain Dej080120_11.</title>
        <authorList>
            <person name="Ueki S."/>
            <person name="Maruyama F."/>
        </authorList>
    </citation>
    <scope>NUCLEOTIDE SEQUENCE</scope>
    <source>
        <strain evidence="2">Dej080120_11</strain>
    </source>
</reference>
<dbReference type="KEGG" id="pmaw:MACH26_00050"/>
<keyword evidence="1" id="KW-0732">Signal</keyword>
<sequence length="149" mass="16891">MKFKSLFSTLLITATLAGCSSTKTFVDGLDNDKPSYGELYLRGSFTWWEADDAYKVVQFEENIYRVVVELVADGQPYDFKFADKAWSEGLSCGYKNKDSDEYLKLNKTVSANCNTPVDNFVFVPKESGKYIFQIDFSGWSAPKVSVFKM</sequence>
<dbReference type="Proteomes" id="UP001333710">
    <property type="component" value="Chromosome"/>
</dbReference>
<proteinExistence type="predicted"/>
<protein>
    <recommendedName>
        <fullName evidence="4">Pullulanase</fullName>
    </recommendedName>
</protein>
<feature type="chain" id="PRO_5041431658" description="Pullulanase" evidence="1">
    <location>
        <begin position="18"/>
        <end position="149"/>
    </location>
</feature>
<evidence type="ECO:0008006" key="4">
    <source>
        <dbReference type="Google" id="ProtNLM"/>
    </source>
</evidence>
<evidence type="ECO:0000313" key="2">
    <source>
        <dbReference type="EMBL" id="BDX04484.1"/>
    </source>
</evidence>
<accession>A0AA48HMB6</accession>
<dbReference type="PROSITE" id="PS51257">
    <property type="entry name" value="PROKAR_LIPOPROTEIN"/>
    <property type="match status" value="1"/>
</dbReference>
<feature type="signal peptide" evidence="1">
    <location>
        <begin position="1"/>
        <end position="17"/>
    </location>
</feature>
<dbReference type="Gene3D" id="2.60.40.3620">
    <property type="match status" value="1"/>
</dbReference>
<dbReference type="AlphaFoldDB" id="A0AA48HMB6"/>
<evidence type="ECO:0000256" key="1">
    <source>
        <dbReference type="SAM" id="SignalP"/>
    </source>
</evidence>
<gene>
    <name evidence="2" type="ORF">MACH26_00050</name>
</gene>
<keyword evidence="3" id="KW-1185">Reference proteome</keyword>
<dbReference type="RefSeq" id="WP_338290252.1">
    <property type="nucleotide sequence ID" value="NZ_AP027272.1"/>
</dbReference>
<organism evidence="2 3">
    <name type="scientific">Planctobacterium marinum</name>
    <dbReference type="NCBI Taxonomy" id="1631968"/>
    <lineage>
        <taxon>Bacteria</taxon>
        <taxon>Pseudomonadati</taxon>
        <taxon>Pseudomonadota</taxon>
        <taxon>Gammaproteobacteria</taxon>
        <taxon>Alteromonadales</taxon>
        <taxon>Alteromonadaceae</taxon>
        <taxon>Planctobacterium</taxon>
    </lineage>
</organism>
<name>A0AA48HMB6_9ALTE</name>
<dbReference type="EMBL" id="AP027272">
    <property type="protein sequence ID" value="BDX04484.1"/>
    <property type="molecule type" value="Genomic_DNA"/>
</dbReference>
<evidence type="ECO:0000313" key="3">
    <source>
        <dbReference type="Proteomes" id="UP001333710"/>
    </source>
</evidence>